<dbReference type="SUPFAM" id="SSF55729">
    <property type="entry name" value="Acyl-CoA N-acyltransferases (Nat)"/>
    <property type="match status" value="1"/>
</dbReference>
<proteinExistence type="predicted"/>
<dbReference type="InterPro" id="IPR016181">
    <property type="entry name" value="Acyl_CoA_acyltransferase"/>
</dbReference>
<dbReference type="Pfam" id="PF13480">
    <property type="entry name" value="Acetyltransf_6"/>
    <property type="match status" value="1"/>
</dbReference>
<evidence type="ECO:0000313" key="2">
    <source>
        <dbReference type="EMBL" id="GAA3978857.1"/>
    </source>
</evidence>
<dbReference type="InterPro" id="IPR038740">
    <property type="entry name" value="BioF2-like_GNAT_dom"/>
</dbReference>
<protein>
    <recommendedName>
        <fullName evidence="1">BioF2-like acetyltransferase domain-containing protein</fullName>
    </recommendedName>
</protein>
<feature type="domain" description="BioF2-like acetyltransferase" evidence="1">
    <location>
        <begin position="276"/>
        <end position="341"/>
    </location>
</feature>
<sequence length="389" mass="44140">MHLQVFTNDTEFDQLAADWADLLSRSACNPLFNSWPWQRAWWQVWARRLELQLHIVAIYLDDASGQLLGLLPICFSPRDKAYAFLGALPRSTFRSELLDAIVDTDAEDAVSDQFSAHLITLLGSAKFHAADVPRQANISRILQQLSPVGRVLLLGHTTMAEDTVYQVDCDAGFSHYVGTLGKNSRLKLFNRRTYLKQHYPEAEVFEERLTDGNHHGRPSVRFLSFQPAFDRFHRLRWNKPFLGQDGLDFQSCFTDFCEHWNELCIDLPHVRISPLISVLQHQRTAVSLLYDIVAGDTRYNMQMGFSEDFDKKLSLGTLHLGYAIEAACEAGLRHYSFLAGTGRLAEASYKTHLATSSSGISTSCTAANHRFLELMCRDLARCALHTVRR</sequence>
<organism evidence="2 3">
    <name type="scientific">Allohahella marinimesophila</name>
    <dbReference type="NCBI Taxonomy" id="1054972"/>
    <lineage>
        <taxon>Bacteria</taxon>
        <taxon>Pseudomonadati</taxon>
        <taxon>Pseudomonadota</taxon>
        <taxon>Gammaproteobacteria</taxon>
        <taxon>Oceanospirillales</taxon>
        <taxon>Hahellaceae</taxon>
        <taxon>Allohahella</taxon>
    </lineage>
</organism>
<name>A0ABP7QAA4_9GAMM</name>
<comment type="caution">
    <text evidence="2">The sequence shown here is derived from an EMBL/GenBank/DDBJ whole genome shotgun (WGS) entry which is preliminary data.</text>
</comment>
<reference evidence="3" key="1">
    <citation type="journal article" date="2019" name="Int. J. Syst. Evol. Microbiol.">
        <title>The Global Catalogue of Microorganisms (GCM) 10K type strain sequencing project: providing services to taxonomists for standard genome sequencing and annotation.</title>
        <authorList>
            <consortium name="The Broad Institute Genomics Platform"/>
            <consortium name="The Broad Institute Genome Sequencing Center for Infectious Disease"/>
            <person name="Wu L."/>
            <person name="Ma J."/>
        </authorList>
    </citation>
    <scope>NUCLEOTIDE SEQUENCE [LARGE SCALE GENOMIC DNA]</scope>
    <source>
        <strain evidence="3">JCM 17555</strain>
    </source>
</reference>
<evidence type="ECO:0000313" key="3">
    <source>
        <dbReference type="Proteomes" id="UP001501337"/>
    </source>
</evidence>
<evidence type="ECO:0000259" key="1">
    <source>
        <dbReference type="Pfam" id="PF13480"/>
    </source>
</evidence>
<dbReference type="Proteomes" id="UP001501337">
    <property type="component" value="Unassembled WGS sequence"/>
</dbReference>
<keyword evidence="3" id="KW-1185">Reference proteome</keyword>
<gene>
    <name evidence="2" type="ORF">GCM10022278_39300</name>
</gene>
<accession>A0ABP7QAA4</accession>
<dbReference type="EMBL" id="BAABBO010000023">
    <property type="protein sequence ID" value="GAA3978857.1"/>
    <property type="molecule type" value="Genomic_DNA"/>
</dbReference>